<dbReference type="SUPFAM" id="SSF53448">
    <property type="entry name" value="Nucleotide-diphospho-sugar transferases"/>
    <property type="match status" value="1"/>
</dbReference>
<dbReference type="CDD" id="cd04187">
    <property type="entry name" value="DPM1_like_bac"/>
    <property type="match status" value="1"/>
</dbReference>
<comment type="similarity">
    <text evidence="2">Belongs to the glycosyltransferase 2 family.</text>
</comment>
<reference evidence="11" key="1">
    <citation type="submission" date="2017-01" db="EMBL/GenBank/DDBJ databases">
        <authorList>
            <person name="Varghese N."/>
            <person name="Submissions S."/>
        </authorList>
    </citation>
    <scope>NUCLEOTIDE SEQUENCE [LARGE SCALE GENOMIC DNA]</scope>
    <source>
        <strain evidence="11">3bp</strain>
    </source>
</reference>
<keyword evidence="5 8" id="KW-0812">Transmembrane</keyword>
<dbReference type="GO" id="GO:0016757">
    <property type="term" value="F:glycosyltransferase activity"/>
    <property type="evidence" value="ECO:0007669"/>
    <property type="project" value="UniProtKB-KW"/>
</dbReference>
<dbReference type="InterPro" id="IPR050256">
    <property type="entry name" value="Glycosyltransferase_2"/>
</dbReference>
<evidence type="ECO:0000259" key="9">
    <source>
        <dbReference type="Pfam" id="PF00535"/>
    </source>
</evidence>
<evidence type="ECO:0000256" key="2">
    <source>
        <dbReference type="ARBA" id="ARBA00006739"/>
    </source>
</evidence>
<feature type="transmembrane region" description="Helical" evidence="8">
    <location>
        <begin position="235"/>
        <end position="260"/>
    </location>
</feature>
<keyword evidence="11" id="KW-1185">Reference proteome</keyword>
<feature type="transmembrane region" description="Helical" evidence="8">
    <location>
        <begin position="266"/>
        <end position="293"/>
    </location>
</feature>
<dbReference type="PANTHER" id="PTHR48090">
    <property type="entry name" value="UNDECAPRENYL-PHOSPHATE 4-DEOXY-4-FORMAMIDO-L-ARABINOSE TRANSFERASE-RELATED"/>
    <property type="match status" value="1"/>
</dbReference>
<dbReference type="Pfam" id="PF00535">
    <property type="entry name" value="Glycos_transf_2"/>
    <property type="match status" value="1"/>
</dbReference>
<accession>A0A1N6UH81</accession>
<dbReference type="Gene3D" id="3.90.550.10">
    <property type="entry name" value="Spore Coat Polysaccharide Biosynthesis Protein SpsA, Chain A"/>
    <property type="match status" value="1"/>
</dbReference>
<feature type="domain" description="Glycosyltransferase 2-like" evidence="9">
    <location>
        <begin position="9"/>
        <end position="130"/>
    </location>
</feature>
<comment type="subcellular location">
    <subcellularLocation>
        <location evidence="1">Membrane</location>
        <topology evidence="1">Multi-pass membrane protein</topology>
    </subcellularLocation>
</comment>
<dbReference type="InterPro" id="IPR001173">
    <property type="entry name" value="Glyco_trans_2-like"/>
</dbReference>
<proteinExistence type="inferred from homology"/>
<dbReference type="RefSeq" id="WP_061267490.1">
    <property type="nucleotide sequence ID" value="NZ_FTMI01000006.1"/>
</dbReference>
<sequence>MNPTAGRLSLIIPALNEYESAGEIVDFYRDIVAAHDDLEIELVLVDDGSTDGTADAVRAHLRDDDLALVVSLSRNFGSHAAITAGLTHCTGDAALTLSADRQEPLSAVASFVEEWRSGADVVWGLRSVRATRRGPSETFAQTFSKVFNRSSTVPTYPAEGPSQILVTRRVIDVITRMPENNRNVLAMIAWSGFEQRRVFFEQLPRPHGVSKWTSSKKVKLVVDSFVEFSFAPVRWLTTAGLALGALGALTLLTSLVLAFFPGAPAGIALVAGLVLAVGGANMVALGVVGEYVWRAGDDARRRPVFVVRDVVRAGRAAAVRDGAPQA</sequence>
<evidence type="ECO:0000256" key="8">
    <source>
        <dbReference type="SAM" id="Phobius"/>
    </source>
</evidence>
<dbReference type="PANTHER" id="PTHR48090:SF1">
    <property type="entry name" value="PROPHAGE BACTOPRENOL GLUCOSYL TRANSFERASE HOMOLOG"/>
    <property type="match status" value="1"/>
</dbReference>
<evidence type="ECO:0000256" key="7">
    <source>
        <dbReference type="ARBA" id="ARBA00023136"/>
    </source>
</evidence>
<keyword evidence="7 8" id="KW-0472">Membrane</keyword>
<evidence type="ECO:0000256" key="5">
    <source>
        <dbReference type="ARBA" id="ARBA00022692"/>
    </source>
</evidence>
<dbReference type="GeneID" id="95685442"/>
<dbReference type="InterPro" id="IPR029044">
    <property type="entry name" value="Nucleotide-diphossugar_trans"/>
</dbReference>
<dbReference type="Proteomes" id="UP000186235">
    <property type="component" value="Unassembled WGS sequence"/>
</dbReference>
<evidence type="ECO:0000313" key="10">
    <source>
        <dbReference type="EMBL" id="SIQ64821.1"/>
    </source>
</evidence>
<keyword evidence="6 8" id="KW-1133">Transmembrane helix</keyword>
<dbReference type="AlphaFoldDB" id="A0A1N6UH81"/>
<evidence type="ECO:0000256" key="4">
    <source>
        <dbReference type="ARBA" id="ARBA00022679"/>
    </source>
</evidence>
<protein>
    <submittedName>
        <fullName evidence="10">Dolichol-phosphate mannosyltransferase</fullName>
    </submittedName>
</protein>
<dbReference type="GO" id="GO:0005886">
    <property type="term" value="C:plasma membrane"/>
    <property type="evidence" value="ECO:0007669"/>
    <property type="project" value="TreeGrafter"/>
</dbReference>
<evidence type="ECO:0000256" key="3">
    <source>
        <dbReference type="ARBA" id="ARBA00022676"/>
    </source>
</evidence>
<gene>
    <name evidence="10" type="ORF">SAMN05518682_3163</name>
</gene>
<dbReference type="EMBL" id="FTMI01000006">
    <property type="protein sequence ID" value="SIQ64821.1"/>
    <property type="molecule type" value="Genomic_DNA"/>
</dbReference>
<evidence type="ECO:0000256" key="1">
    <source>
        <dbReference type="ARBA" id="ARBA00004141"/>
    </source>
</evidence>
<evidence type="ECO:0000313" key="11">
    <source>
        <dbReference type="Proteomes" id="UP000186235"/>
    </source>
</evidence>
<name>A0A1N6UH81_9MICO</name>
<organism evidence="10 11">
    <name type="scientific">Cellulosimicrobium aquatile</name>
    <dbReference type="NCBI Taxonomy" id="1612203"/>
    <lineage>
        <taxon>Bacteria</taxon>
        <taxon>Bacillati</taxon>
        <taxon>Actinomycetota</taxon>
        <taxon>Actinomycetes</taxon>
        <taxon>Micrococcales</taxon>
        <taxon>Promicromonosporaceae</taxon>
        <taxon>Cellulosimicrobium</taxon>
    </lineage>
</organism>
<keyword evidence="3 10" id="KW-0328">Glycosyltransferase</keyword>
<evidence type="ECO:0000256" key="6">
    <source>
        <dbReference type="ARBA" id="ARBA00022989"/>
    </source>
</evidence>
<keyword evidence="4 10" id="KW-0808">Transferase</keyword>